<dbReference type="InterPro" id="IPR029267">
    <property type="entry name" value="FAM212"/>
</dbReference>
<dbReference type="AlphaFoldDB" id="A0A8C4PWG6"/>
<evidence type="ECO:0000256" key="3">
    <source>
        <dbReference type="ARBA" id="ARBA00023242"/>
    </source>
</evidence>
<dbReference type="Gene3D" id="3.30.200.20">
    <property type="entry name" value="Phosphorylase Kinase, domain 1"/>
    <property type="match status" value="1"/>
</dbReference>
<organism evidence="6 7">
    <name type="scientific">Eptatretus burgeri</name>
    <name type="common">Inshore hagfish</name>
    <dbReference type="NCBI Taxonomy" id="7764"/>
    <lineage>
        <taxon>Eukaryota</taxon>
        <taxon>Metazoa</taxon>
        <taxon>Chordata</taxon>
        <taxon>Craniata</taxon>
        <taxon>Vertebrata</taxon>
        <taxon>Cyclostomata</taxon>
        <taxon>Myxini</taxon>
        <taxon>Myxiniformes</taxon>
        <taxon>Myxinidae</taxon>
        <taxon>Eptatretinae</taxon>
        <taxon>Eptatretus</taxon>
    </lineage>
</organism>
<reference evidence="6" key="1">
    <citation type="submission" date="2025-08" db="UniProtKB">
        <authorList>
            <consortium name="Ensembl"/>
        </authorList>
    </citation>
    <scope>IDENTIFICATION</scope>
</reference>
<reference evidence="6" key="2">
    <citation type="submission" date="2025-09" db="UniProtKB">
        <authorList>
            <consortium name="Ensembl"/>
        </authorList>
    </citation>
    <scope>IDENTIFICATION</scope>
</reference>
<evidence type="ECO:0000313" key="7">
    <source>
        <dbReference type="Proteomes" id="UP000694388"/>
    </source>
</evidence>
<comment type="similarity">
    <text evidence="2">Belongs to the INKA family.</text>
</comment>
<dbReference type="Proteomes" id="UP000694388">
    <property type="component" value="Unplaced"/>
</dbReference>
<proteinExistence type="inferred from homology"/>
<accession>A0A8C4PWG6</accession>
<feature type="compositionally biased region" description="Basic residues" evidence="4">
    <location>
        <begin position="66"/>
        <end position="76"/>
    </location>
</feature>
<dbReference type="InterPro" id="IPR039201">
    <property type="entry name" value="Inka"/>
</dbReference>
<keyword evidence="7" id="KW-1185">Reference proteome</keyword>
<feature type="domain" description="FAM212" evidence="5">
    <location>
        <begin position="90"/>
        <end position="136"/>
    </location>
</feature>
<dbReference type="GO" id="GO:0030291">
    <property type="term" value="F:protein serine/threonine kinase inhibitor activity"/>
    <property type="evidence" value="ECO:0007669"/>
    <property type="project" value="InterPro"/>
</dbReference>
<keyword evidence="3" id="KW-0539">Nucleus</keyword>
<evidence type="ECO:0000313" key="6">
    <source>
        <dbReference type="Ensembl" id="ENSEBUP00000001513.1"/>
    </source>
</evidence>
<dbReference type="PANTHER" id="PTHR28615">
    <property type="entry name" value="PAK4-INHIBITOR INKA1-RELATED"/>
    <property type="match status" value="1"/>
</dbReference>
<name>A0A8C4PWG6_EPTBU</name>
<feature type="region of interest" description="Disordered" evidence="4">
    <location>
        <begin position="1"/>
        <end position="76"/>
    </location>
</feature>
<dbReference type="GO" id="GO:0005634">
    <property type="term" value="C:nucleus"/>
    <property type="evidence" value="ECO:0007669"/>
    <property type="project" value="UniProtKB-SubCell"/>
</dbReference>
<dbReference type="Ensembl" id="ENSEBUT00000001840.1">
    <property type="protein sequence ID" value="ENSEBUP00000001513.1"/>
    <property type="gene ID" value="ENSEBUG00000001279.1"/>
</dbReference>
<evidence type="ECO:0000256" key="1">
    <source>
        <dbReference type="ARBA" id="ARBA00004123"/>
    </source>
</evidence>
<evidence type="ECO:0000259" key="5">
    <source>
        <dbReference type="Pfam" id="PF15342"/>
    </source>
</evidence>
<dbReference type="Pfam" id="PF15342">
    <property type="entry name" value="FAM212"/>
    <property type="match status" value="1"/>
</dbReference>
<comment type="subcellular location">
    <subcellularLocation>
        <location evidence="1">Nucleus</location>
    </subcellularLocation>
</comment>
<evidence type="ECO:0000256" key="2">
    <source>
        <dbReference type="ARBA" id="ARBA00008302"/>
    </source>
</evidence>
<sequence>MEKVSPGDGSPTLVSVSSDISEDSACCCPPVTPSPTRLRSFDDGYDSDDSASSLGCDRPSPFQRNTRARRAVSRWRRPARPIAAAQSMPLLSETSASPTAEDWTESLLCGCRTRRPLVLGDNSFADLVGQWMQPPDKLAAKQIDTPRPRPRISNYLGALSERIRRITRMNTLRFVCTDRLDPDLHKIEPTRPCHAPKVYHR</sequence>
<evidence type="ECO:0000256" key="4">
    <source>
        <dbReference type="SAM" id="MobiDB-lite"/>
    </source>
</evidence>
<protein>
    <recommendedName>
        <fullName evidence="5">FAM212 domain-containing protein</fullName>
    </recommendedName>
</protein>
<dbReference type="GO" id="GO:0019901">
    <property type="term" value="F:protein kinase binding"/>
    <property type="evidence" value="ECO:0007669"/>
    <property type="project" value="TreeGrafter"/>
</dbReference>